<dbReference type="InterPro" id="IPR007110">
    <property type="entry name" value="Ig-like_dom"/>
</dbReference>
<accession>A0ABV0CVP2</accession>
<dbReference type="InterPro" id="IPR003462">
    <property type="entry name" value="ODC_Mu_crystall"/>
</dbReference>
<dbReference type="Pfam" id="PF02423">
    <property type="entry name" value="OCD_Mu_crystall"/>
    <property type="match status" value="1"/>
</dbReference>
<organism evidence="2 3">
    <name type="scientific">Aurantiacibacter flavus</name>
    <dbReference type="NCBI Taxonomy" id="3145232"/>
    <lineage>
        <taxon>Bacteria</taxon>
        <taxon>Pseudomonadati</taxon>
        <taxon>Pseudomonadota</taxon>
        <taxon>Alphaproteobacteria</taxon>
        <taxon>Sphingomonadales</taxon>
        <taxon>Erythrobacteraceae</taxon>
        <taxon>Aurantiacibacter</taxon>
    </lineage>
</organism>
<dbReference type="Gene3D" id="3.30.1780.10">
    <property type="entry name" value="ornithine cyclodeaminase, domain 1"/>
    <property type="match status" value="1"/>
</dbReference>
<dbReference type="InterPro" id="IPR036291">
    <property type="entry name" value="NAD(P)-bd_dom_sf"/>
</dbReference>
<dbReference type="SUPFAM" id="SSF51735">
    <property type="entry name" value="NAD(P)-binding Rossmann-fold domains"/>
    <property type="match status" value="1"/>
</dbReference>
<dbReference type="InterPro" id="IPR023401">
    <property type="entry name" value="ODC_N"/>
</dbReference>
<feature type="domain" description="Ig-like" evidence="1">
    <location>
        <begin position="254"/>
        <end position="300"/>
    </location>
</feature>
<evidence type="ECO:0000313" key="3">
    <source>
        <dbReference type="Proteomes" id="UP001484535"/>
    </source>
</evidence>
<protein>
    <submittedName>
        <fullName evidence="2">Tyramine oxidase subunit B</fullName>
    </submittedName>
</protein>
<dbReference type="NCBIfam" id="NF004848">
    <property type="entry name" value="PRK06199.1"/>
    <property type="match status" value="1"/>
</dbReference>
<sequence length="427" mass="47195">MNATCRLPKRSFETNFHWPSGRDCKACNVFTRKSAWERWRRNQSMPENASPSAAIDFIYLNEAQMIEAGVTDMASCVDTMEEMFALLHRGDYRMPGANNSSHGSMITFPDDSPFPDMPKNTADRRFMAMPAYLGGNFGTAGVKWYGSNIANRERGLPRSILMFILNDTDTGAPLAFMSANLLSAYRTGAIPGVGARHLARHDSRVVGICGPGVMARTSLSAFMATCPAIDTLKVKGRGQKSLQAFLEWVGETFPQITTVETVTTDEEVVRGSDIVSFCQASQTGDVSFYPRIEREWVKPGTFFAMPAAVNFADEFLEPDVRKVFDNTGLYEAWMEEVPRPAHNIIPLAGVQWLDQVEQGKLDPTSLEDLGAIVAGDSVARRNEDEIIILSVGGMPVEDVAWGTQIYRNAIKLGIGTKLNLWDQPALR</sequence>
<dbReference type="Proteomes" id="UP001484535">
    <property type="component" value="Unassembled WGS sequence"/>
</dbReference>
<evidence type="ECO:0000313" key="2">
    <source>
        <dbReference type="EMBL" id="MEN7536711.1"/>
    </source>
</evidence>
<dbReference type="Gene3D" id="3.40.50.720">
    <property type="entry name" value="NAD(P)-binding Rossmann-like Domain"/>
    <property type="match status" value="1"/>
</dbReference>
<reference evidence="2 3" key="1">
    <citation type="submission" date="2024-05" db="EMBL/GenBank/DDBJ databases">
        <authorList>
            <person name="Park S."/>
        </authorList>
    </citation>
    <scope>NUCLEOTIDE SEQUENCE [LARGE SCALE GENOMIC DNA]</scope>
    <source>
        <strain evidence="2 3">DGU5</strain>
    </source>
</reference>
<dbReference type="PROSITE" id="PS50835">
    <property type="entry name" value="IG_LIKE"/>
    <property type="match status" value="1"/>
</dbReference>
<keyword evidence="3" id="KW-1185">Reference proteome</keyword>
<dbReference type="PANTHER" id="PTHR13812">
    <property type="entry name" value="KETIMINE REDUCTASE MU-CRYSTALLIN"/>
    <property type="match status" value="1"/>
</dbReference>
<dbReference type="EMBL" id="JBDLBR010000002">
    <property type="protein sequence ID" value="MEN7536711.1"/>
    <property type="molecule type" value="Genomic_DNA"/>
</dbReference>
<evidence type="ECO:0000259" key="1">
    <source>
        <dbReference type="PROSITE" id="PS50835"/>
    </source>
</evidence>
<proteinExistence type="predicted"/>
<gene>
    <name evidence="2" type="ORF">ABDJ38_05960</name>
</gene>
<dbReference type="PANTHER" id="PTHR13812:SF19">
    <property type="entry name" value="KETIMINE REDUCTASE MU-CRYSTALLIN"/>
    <property type="match status" value="1"/>
</dbReference>
<comment type="caution">
    <text evidence="2">The sequence shown here is derived from an EMBL/GenBank/DDBJ whole genome shotgun (WGS) entry which is preliminary data.</text>
</comment>
<name>A0ABV0CVP2_9SPHN</name>